<dbReference type="EMBL" id="LSRX01001433">
    <property type="protein sequence ID" value="OLP79934.1"/>
    <property type="molecule type" value="Genomic_DNA"/>
</dbReference>
<keyword evidence="3" id="KW-1185">Reference proteome</keyword>
<comment type="caution">
    <text evidence="2">The sequence shown here is derived from an EMBL/GenBank/DDBJ whole genome shotgun (WGS) entry which is preliminary data.</text>
</comment>
<dbReference type="AlphaFoldDB" id="A0A1Q9CAH5"/>
<feature type="region of interest" description="Disordered" evidence="1">
    <location>
        <begin position="692"/>
        <end position="721"/>
    </location>
</feature>
<proteinExistence type="predicted"/>
<dbReference type="OrthoDB" id="418199at2759"/>
<evidence type="ECO:0000313" key="3">
    <source>
        <dbReference type="Proteomes" id="UP000186817"/>
    </source>
</evidence>
<reference evidence="2 3" key="1">
    <citation type="submission" date="2016-02" db="EMBL/GenBank/DDBJ databases">
        <title>Genome analysis of coral dinoflagellate symbionts highlights evolutionary adaptations to a symbiotic lifestyle.</title>
        <authorList>
            <person name="Aranda M."/>
            <person name="Li Y."/>
            <person name="Liew Y.J."/>
            <person name="Baumgarten S."/>
            <person name="Simakov O."/>
            <person name="Wilson M."/>
            <person name="Piel J."/>
            <person name="Ashoor H."/>
            <person name="Bougouffa S."/>
            <person name="Bajic V.B."/>
            <person name="Ryu T."/>
            <person name="Ravasi T."/>
            <person name="Bayer T."/>
            <person name="Micklem G."/>
            <person name="Kim H."/>
            <person name="Bhak J."/>
            <person name="Lajeunesse T.C."/>
            <person name="Voolstra C.R."/>
        </authorList>
    </citation>
    <scope>NUCLEOTIDE SEQUENCE [LARGE SCALE GENOMIC DNA]</scope>
    <source>
        <strain evidence="2 3">CCMP2467</strain>
    </source>
</reference>
<accession>A0A1Q9CAH5</accession>
<evidence type="ECO:0000313" key="2">
    <source>
        <dbReference type="EMBL" id="OLP79934.1"/>
    </source>
</evidence>
<evidence type="ECO:0000256" key="1">
    <source>
        <dbReference type="SAM" id="MobiDB-lite"/>
    </source>
</evidence>
<feature type="compositionally biased region" description="Basic and acidic residues" evidence="1">
    <location>
        <begin position="696"/>
        <end position="721"/>
    </location>
</feature>
<name>A0A1Q9CAH5_SYMMI</name>
<organism evidence="2 3">
    <name type="scientific">Symbiodinium microadriaticum</name>
    <name type="common">Dinoflagellate</name>
    <name type="synonym">Zooxanthella microadriatica</name>
    <dbReference type="NCBI Taxonomy" id="2951"/>
    <lineage>
        <taxon>Eukaryota</taxon>
        <taxon>Sar</taxon>
        <taxon>Alveolata</taxon>
        <taxon>Dinophyceae</taxon>
        <taxon>Suessiales</taxon>
        <taxon>Symbiodiniaceae</taxon>
        <taxon>Symbiodinium</taxon>
    </lineage>
</organism>
<protein>
    <submittedName>
        <fullName evidence="2">Uncharacterized protein</fullName>
    </submittedName>
</protein>
<gene>
    <name evidence="2" type="ORF">AK812_SmicGene39724</name>
</gene>
<sequence>MCHRWHVVAFTVVKAALTPFPEDPTFQGVRRFQEEIYIPEAALEDIGNHCSSLDGQCRLLRPQTQDIPDAGIFSLFGALDGELGFFVQDEVSAYFGEEDPARERGPQPGRCVHVSFDHVPPWQAEPPSVLQVTPNLQMQLEGQFALGVPPVAGADRRPQQAKVHLEVQASIVYIRFVEQPVIVEKLWLSRDLPMDGHAAFPIILRGRHNVEEYWSVYLRYVDLLEQTWVSPALSPVPISEIVILGGQGLRIGSMYLSVLDRHHAANATDASQAQGWLMAPAQKMLSLHDVLIGKLPVRTHSAVLSLGDVRRGALRLRPDLLADPTSVAALEVAAQLRSMKAKEAESPALTAPVAQFSDARTTAAAIALLDALLTGALKFPEDIPLEALESDANLYASVYGEVTLEEAANARSMDDLYERLFTAHRMDSLDLLFSHFLWSNFTAALAKPGGVTADETTSSFQPVSNRSWLPLHENSEVATRRRLLIAHLQEHTALFLRWQEPIEGKLAFVNSTGSVEVTFRLYDNLSLLGVDYYNAASGKSVHLDLDLPDSEYFLAELLGLASQLLVDEQGRPLSAELAQEQHEARTYLDSFAGLLMELQHNTSEVLEAAPERLPLEDDFQLVAEEDAETSKLSPNTPPMLLALGVSCFVVGTVLLAALGPAPERWPFARLWQSLGRLVLFVTHIVGRLMRPVPVHDPTREHPMPRAAHEDRAARDPNADNG</sequence>
<dbReference type="Proteomes" id="UP000186817">
    <property type="component" value="Unassembled WGS sequence"/>
</dbReference>